<dbReference type="PROSITE" id="PS51898">
    <property type="entry name" value="TYR_RECOMBINASE"/>
    <property type="match status" value="1"/>
</dbReference>
<dbReference type="InterPro" id="IPR011010">
    <property type="entry name" value="DNA_brk_join_enz"/>
</dbReference>
<dbReference type="InterPro" id="IPR002104">
    <property type="entry name" value="Integrase_catalytic"/>
</dbReference>
<comment type="caution">
    <text evidence="3">The sequence shown here is derived from an EMBL/GenBank/DDBJ whole genome shotgun (WGS) entry which is preliminary data.</text>
</comment>
<accession>A0ABD5RW62</accession>
<dbReference type="Gene3D" id="1.10.443.10">
    <property type="entry name" value="Intergrase catalytic core"/>
    <property type="match status" value="1"/>
</dbReference>
<reference evidence="3 4" key="1">
    <citation type="journal article" date="2019" name="Int. J. Syst. Evol. Microbiol.">
        <title>The Global Catalogue of Microorganisms (GCM) 10K type strain sequencing project: providing services to taxonomists for standard genome sequencing and annotation.</title>
        <authorList>
            <consortium name="The Broad Institute Genomics Platform"/>
            <consortium name="The Broad Institute Genome Sequencing Center for Infectious Disease"/>
            <person name="Wu L."/>
            <person name="Ma J."/>
        </authorList>
    </citation>
    <scope>NUCLEOTIDE SEQUENCE [LARGE SCALE GENOMIC DNA]</scope>
    <source>
        <strain evidence="3 4">NBRC 111368</strain>
    </source>
</reference>
<keyword evidence="1" id="KW-0233">DNA recombination</keyword>
<sequence length="199" mass="23090">MQLEAHEEKDGFKVWLTDSEIEEFCDVDDIDDRISSALMARCGLRSKEAKDVSKDDVVKLEDGTYRIRVWQGKGAKYREVPAPRWLADTITTTADARDLHGGESVIPYSKRTILRRVIARGEELAEERGEEGWKYVRPHDLRRSWGTLLVSKDDENQGVSPRTAMEWGGWDDWRTFRDRYLGKLTHDQEAKEMESVSWL</sequence>
<dbReference type="Pfam" id="PF00589">
    <property type="entry name" value="Phage_integrase"/>
    <property type="match status" value="1"/>
</dbReference>
<evidence type="ECO:0000313" key="3">
    <source>
        <dbReference type="EMBL" id="MFC6723198.1"/>
    </source>
</evidence>
<evidence type="ECO:0000313" key="4">
    <source>
        <dbReference type="Proteomes" id="UP001596328"/>
    </source>
</evidence>
<dbReference type="GO" id="GO:0006310">
    <property type="term" value="P:DNA recombination"/>
    <property type="evidence" value="ECO:0007669"/>
    <property type="project" value="UniProtKB-KW"/>
</dbReference>
<evidence type="ECO:0000259" key="2">
    <source>
        <dbReference type="PROSITE" id="PS51898"/>
    </source>
</evidence>
<feature type="domain" description="Tyr recombinase" evidence="2">
    <location>
        <begin position="11"/>
        <end position="194"/>
    </location>
</feature>
<dbReference type="SUPFAM" id="SSF56349">
    <property type="entry name" value="DNA breaking-rejoining enzymes"/>
    <property type="match status" value="1"/>
</dbReference>
<dbReference type="InterPro" id="IPR013762">
    <property type="entry name" value="Integrase-like_cat_sf"/>
</dbReference>
<dbReference type="EMBL" id="JBHSWU010000007">
    <property type="protein sequence ID" value="MFC6723198.1"/>
    <property type="molecule type" value="Genomic_DNA"/>
</dbReference>
<proteinExistence type="predicted"/>
<dbReference type="AlphaFoldDB" id="A0ABD5RW62"/>
<name>A0ABD5RW62_9EURY</name>
<organism evidence="3 4">
    <name type="scientific">Halobium palmae</name>
    <dbReference type="NCBI Taxonomy" id="1776492"/>
    <lineage>
        <taxon>Archaea</taxon>
        <taxon>Methanobacteriati</taxon>
        <taxon>Methanobacteriota</taxon>
        <taxon>Stenosarchaea group</taxon>
        <taxon>Halobacteria</taxon>
        <taxon>Halobacteriales</taxon>
        <taxon>Haloferacaceae</taxon>
        <taxon>Halobium</taxon>
    </lineage>
</organism>
<gene>
    <name evidence="3" type="ORF">ACFQE1_02075</name>
</gene>
<dbReference type="Proteomes" id="UP001596328">
    <property type="component" value="Unassembled WGS sequence"/>
</dbReference>
<protein>
    <submittedName>
        <fullName evidence="3">Tyrosine-type recombinase/integrase</fullName>
    </submittedName>
</protein>
<keyword evidence="4" id="KW-1185">Reference proteome</keyword>
<evidence type="ECO:0000256" key="1">
    <source>
        <dbReference type="ARBA" id="ARBA00023172"/>
    </source>
</evidence>
<dbReference type="CDD" id="cd00397">
    <property type="entry name" value="DNA_BRE_C"/>
    <property type="match status" value="1"/>
</dbReference>